<dbReference type="RefSeq" id="WP_058907097.1">
    <property type="nucleotide sequence ID" value="NZ_JAAWVG010000001.1"/>
</dbReference>
<reference evidence="2 3" key="1">
    <citation type="submission" date="2018-10" db="EMBL/GenBank/DDBJ databases">
        <title>Draft Genome Sequence of Ralstonia pseudosolanacearum (R. solanacearum phylotype I) Strain Tg03 Isolated from Luffa cylindrica in China.</title>
        <authorList>
            <person name="Yuan G.-Q."/>
            <person name="Li Q.-Q."/>
            <person name="Zhang Y.-W."/>
        </authorList>
    </citation>
    <scope>NUCLEOTIDE SEQUENCE [LARGE SCALE GENOMIC DNA]</scope>
    <source>
        <strain evidence="2 3">Tg03</strain>
    </source>
</reference>
<comment type="caution">
    <text evidence="2">The sequence shown here is derived from an EMBL/GenBank/DDBJ whole genome shotgun (WGS) entry which is preliminary data.</text>
</comment>
<evidence type="ECO:0000259" key="1">
    <source>
        <dbReference type="Pfam" id="PF18050"/>
    </source>
</evidence>
<sequence length="119" mass="12870">MKIRLTVDGQVATATLYDNATARDFAALLPLTLTLTDYARIERIADLPQRLTRGSAESTVPVKAGDLAYYAPWGNLAIFVEDGTGNYTGDLMRLGAVETGLPALQRPGPLHVTIERLPD</sequence>
<name>A0A454TZU6_9RALS</name>
<proteinExistence type="predicted"/>
<accession>A0A454TZU6</accession>
<dbReference type="OrthoDB" id="5298378at2"/>
<organism evidence="2 3">
    <name type="scientific">Ralstonia pseudosolanacearum</name>
    <dbReference type="NCBI Taxonomy" id="1310165"/>
    <lineage>
        <taxon>Bacteria</taxon>
        <taxon>Pseudomonadati</taxon>
        <taxon>Pseudomonadota</taxon>
        <taxon>Betaproteobacteria</taxon>
        <taxon>Burkholderiales</taxon>
        <taxon>Burkholderiaceae</taxon>
        <taxon>Ralstonia</taxon>
        <taxon>Ralstonia solanacearum species complex</taxon>
    </lineage>
</organism>
<dbReference type="InterPro" id="IPR029000">
    <property type="entry name" value="Cyclophilin-like_dom_sf"/>
</dbReference>
<dbReference type="SUPFAM" id="SSF50891">
    <property type="entry name" value="Cyclophilin-like"/>
    <property type="match status" value="1"/>
</dbReference>
<dbReference type="Pfam" id="PF18050">
    <property type="entry name" value="Cyclophil_like2"/>
    <property type="match status" value="1"/>
</dbReference>
<dbReference type="InterPro" id="IPR041183">
    <property type="entry name" value="Cyclophilin-like"/>
</dbReference>
<dbReference type="AlphaFoldDB" id="A0A454TZU6"/>
<dbReference type="Proteomes" id="UP000271222">
    <property type="component" value="Unassembled WGS sequence"/>
</dbReference>
<evidence type="ECO:0000313" key="2">
    <source>
        <dbReference type="EMBL" id="RNM11439.1"/>
    </source>
</evidence>
<protein>
    <recommendedName>
        <fullName evidence="1">Cyclophilin-like domain-containing protein</fullName>
    </recommendedName>
</protein>
<dbReference type="Gene3D" id="2.40.100.20">
    <property type="match status" value="1"/>
</dbReference>
<dbReference type="EMBL" id="RJTL01000001">
    <property type="protein sequence ID" value="RNM11439.1"/>
    <property type="molecule type" value="Genomic_DNA"/>
</dbReference>
<feature type="domain" description="Cyclophilin-like" evidence="1">
    <location>
        <begin position="5"/>
        <end position="115"/>
    </location>
</feature>
<evidence type="ECO:0000313" key="3">
    <source>
        <dbReference type="Proteomes" id="UP000271222"/>
    </source>
</evidence>
<gene>
    <name evidence="2" type="ORF">EGA29_00445</name>
</gene>